<keyword evidence="1" id="KW-0472">Membrane</keyword>
<name>A0A2X3KK60_ECOLX</name>
<evidence type="ECO:0000313" key="2">
    <source>
        <dbReference type="EMBL" id="SQD06325.1"/>
    </source>
</evidence>
<dbReference type="AlphaFoldDB" id="A0A2X3KK60"/>
<reference evidence="2 3" key="1">
    <citation type="submission" date="2018-06" db="EMBL/GenBank/DDBJ databases">
        <authorList>
            <consortium name="Pathogen Informatics"/>
            <person name="Doyle S."/>
        </authorList>
    </citation>
    <scope>NUCLEOTIDE SEQUENCE [LARGE SCALE GENOMIC DNA]</scope>
    <source>
        <strain evidence="2 3">NCTC8009</strain>
    </source>
</reference>
<dbReference type="EMBL" id="UARW01000010">
    <property type="protein sequence ID" value="SQD06325.1"/>
    <property type="molecule type" value="Genomic_DNA"/>
</dbReference>
<sequence length="45" mass="4577">MANLLAIGGGSWMVAQGSLTLGQLTSFMMYLGLMILANAGAGMDV</sequence>
<keyword evidence="2" id="KW-0067">ATP-binding</keyword>
<keyword evidence="1" id="KW-1133">Transmembrane helix</keyword>
<proteinExistence type="predicted"/>
<feature type="transmembrane region" description="Helical" evidence="1">
    <location>
        <begin position="20"/>
        <end position="41"/>
    </location>
</feature>
<evidence type="ECO:0000313" key="3">
    <source>
        <dbReference type="Proteomes" id="UP000250991"/>
    </source>
</evidence>
<evidence type="ECO:0000256" key="1">
    <source>
        <dbReference type="SAM" id="Phobius"/>
    </source>
</evidence>
<keyword evidence="2" id="KW-0547">Nucleotide-binding</keyword>
<protein>
    <submittedName>
        <fullName evidence="2">ABC transporter ATP-binding protein/permease</fullName>
    </submittedName>
</protein>
<organism evidence="2 3">
    <name type="scientific">Escherichia coli</name>
    <dbReference type="NCBI Taxonomy" id="562"/>
    <lineage>
        <taxon>Bacteria</taxon>
        <taxon>Pseudomonadati</taxon>
        <taxon>Pseudomonadota</taxon>
        <taxon>Gammaproteobacteria</taxon>
        <taxon>Enterobacterales</taxon>
        <taxon>Enterobacteriaceae</taxon>
        <taxon>Escherichia</taxon>
    </lineage>
</organism>
<dbReference type="GO" id="GO:0005524">
    <property type="term" value="F:ATP binding"/>
    <property type="evidence" value="ECO:0007669"/>
    <property type="project" value="UniProtKB-KW"/>
</dbReference>
<gene>
    <name evidence="2" type="primary">mdlA_4</name>
    <name evidence="2" type="ORF">NCTC8009_06918</name>
</gene>
<keyword evidence="1" id="KW-0812">Transmembrane</keyword>
<dbReference type="Proteomes" id="UP000250991">
    <property type="component" value="Unassembled WGS sequence"/>
</dbReference>
<accession>A0A2X3KK60</accession>